<feature type="transmembrane region" description="Helical" evidence="1">
    <location>
        <begin position="32"/>
        <end position="52"/>
    </location>
</feature>
<proteinExistence type="predicted"/>
<dbReference type="AlphaFoldDB" id="A0A1I7G0I4"/>
<dbReference type="Proteomes" id="UP000199138">
    <property type="component" value="Unassembled WGS sequence"/>
</dbReference>
<evidence type="ECO:0000313" key="2">
    <source>
        <dbReference type="EMBL" id="SFU41978.1"/>
    </source>
</evidence>
<keyword evidence="1" id="KW-0812">Transmembrane</keyword>
<evidence type="ECO:0000256" key="1">
    <source>
        <dbReference type="SAM" id="Phobius"/>
    </source>
</evidence>
<keyword evidence="1" id="KW-1133">Transmembrane helix</keyword>
<protein>
    <submittedName>
        <fullName evidence="2">Uncharacterized protein</fullName>
    </submittedName>
</protein>
<dbReference type="OrthoDB" id="1439313at2"/>
<name>A0A1I7G0I4_9FLAO</name>
<sequence>MQLGRKIGFLLWLLIAFMTVLPWCSSLEFNQVSIQILFYSITSSGLPLVLFLTTKNTIRKRKLLLWTFLLIVGTAISLIIVDLITFGTLHSEYATQVVKYVHKEDEQKRIEFQMEDIGAFGYNRRTVEVVPCCFLFSWVKVINENDIDQSEWLYINEYKNELKLKGG</sequence>
<dbReference type="EMBL" id="FPBK01000003">
    <property type="protein sequence ID" value="SFU41978.1"/>
    <property type="molecule type" value="Genomic_DNA"/>
</dbReference>
<evidence type="ECO:0000313" key="3">
    <source>
        <dbReference type="Proteomes" id="UP000199138"/>
    </source>
</evidence>
<keyword evidence="1" id="KW-0472">Membrane</keyword>
<feature type="transmembrane region" description="Helical" evidence="1">
    <location>
        <begin position="64"/>
        <end position="89"/>
    </location>
</feature>
<reference evidence="2 3" key="1">
    <citation type="submission" date="2016-10" db="EMBL/GenBank/DDBJ databases">
        <authorList>
            <person name="de Groot N.N."/>
        </authorList>
    </citation>
    <scope>NUCLEOTIDE SEQUENCE [LARGE SCALE GENOMIC DNA]</scope>
    <source>
        <strain evidence="2 3">CGMCC 1.12333</strain>
    </source>
</reference>
<gene>
    <name evidence="2" type="ORF">SAMN05216480_10331</name>
</gene>
<dbReference type="STRING" id="1224947.SAMN05216480_10331"/>
<keyword evidence="3" id="KW-1185">Reference proteome</keyword>
<organism evidence="2 3">
    <name type="scientific">Pustulibacterium marinum</name>
    <dbReference type="NCBI Taxonomy" id="1224947"/>
    <lineage>
        <taxon>Bacteria</taxon>
        <taxon>Pseudomonadati</taxon>
        <taxon>Bacteroidota</taxon>
        <taxon>Flavobacteriia</taxon>
        <taxon>Flavobacteriales</taxon>
        <taxon>Flavobacteriaceae</taxon>
        <taxon>Pustulibacterium</taxon>
    </lineage>
</organism>
<dbReference type="RefSeq" id="WP_093024133.1">
    <property type="nucleotide sequence ID" value="NZ_FPBK01000003.1"/>
</dbReference>
<accession>A0A1I7G0I4</accession>